<dbReference type="AlphaFoldDB" id="A0A2I0KN17"/>
<accession>A0A2I0KN17</accession>
<proteinExistence type="predicted"/>
<evidence type="ECO:0000313" key="2">
    <source>
        <dbReference type="Proteomes" id="UP000233551"/>
    </source>
</evidence>
<dbReference type="Proteomes" id="UP000233551">
    <property type="component" value="Unassembled WGS sequence"/>
</dbReference>
<evidence type="ECO:0008006" key="3">
    <source>
        <dbReference type="Google" id="ProtNLM"/>
    </source>
</evidence>
<dbReference type="EMBL" id="PGOL01000479">
    <property type="protein sequence ID" value="PKI69839.1"/>
    <property type="molecule type" value="Genomic_DNA"/>
</dbReference>
<sequence length="221" mass="25084">MVKLPKAVVEAGVSRWQNALVGQLIGIRIDEGRNKVDNRLILKEKGAPTVSKQVSLPKNVTEVSNMFSVLEGRGVAKWKGGVDRTCVFYHGAVESRDHLYFDWAFSTSVWKTVLQMLGERRNPRYRSFELQWASIKYKGKSLRAAIARLAWHACIYHIWKAGNGNIFEGIALSESKVVGCIKQDVKCRLMGVKGLHQKVRNDQQRQLLDYWGLSLTVFSCF</sequence>
<organism evidence="1 2">
    <name type="scientific">Punica granatum</name>
    <name type="common">Pomegranate</name>
    <dbReference type="NCBI Taxonomy" id="22663"/>
    <lineage>
        <taxon>Eukaryota</taxon>
        <taxon>Viridiplantae</taxon>
        <taxon>Streptophyta</taxon>
        <taxon>Embryophyta</taxon>
        <taxon>Tracheophyta</taxon>
        <taxon>Spermatophyta</taxon>
        <taxon>Magnoliopsida</taxon>
        <taxon>eudicotyledons</taxon>
        <taxon>Gunneridae</taxon>
        <taxon>Pentapetalae</taxon>
        <taxon>rosids</taxon>
        <taxon>malvids</taxon>
        <taxon>Myrtales</taxon>
        <taxon>Lythraceae</taxon>
        <taxon>Punica</taxon>
    </lineage>
</organism>
<protein>
    <recommendedName>
        <fullName evidence="3">Reverse transcriptase zinc-binding domain-containing protein</fullName>
    </recommendedName>
</protein>
<gene>
    <name evidence="1" type="ORF">CRG98_009714</name>
</gene>
<name>A0A2I0KN17_PUNGR</name>
<evidence type="ECO:0000313" key="1">
    <source>
        <dbReference type="EMBL" id="PKI69839.1"/>
    </source>
</evidence>
<comment type="caution">
    <text evidence="1">The sequence shown here is derived from an EMBL/GenBank/DDBJ whole genome shotgun (WGS) entry which is preliminary data.</text>
</comment>
<reference evidence="1 2" key="1">
    <citation type="submission" date="2017-11" db="EMBL/GenBank/DDBJ databases">
        <title>De-novo sequencing of pomegranate (Punica granatum L.) genome.</title>
        <authorList>
            <person name="Akparov Z."/>
            <person name="Amiraslanov A."/>
            <person name="Hajiyeva S."/>
            <person name="Abbasov M."/>
            <person name="Kaur K."/>
            <person name="Hamwieh A."/>
            <person name="Solovyev V."/>
            <person name="Salamov A."/>
            <person name="Braich B."/>
            <person name="Kosarev P."/>
            <person name="Mahmoud A."/>
            <person name="Hajiyev E."/>
            <person name="Babayeva S."/>
            <person name="Izzatullayeva V."/>
            <person name="Mammadov A."/>
            <person name="Mammadov A."/>
            <person name="Sharifova S."/>
            <person name="Ojaghi J."/>
            <person name="Eynullazada K."/>
            <person name="Bayramov B."/>
            <person name="Abdulazimova A."/>
            <person name="Shahmuradov I."/>
        </authorList>
    </citation>
    <scope>NUCLEOTIDE SEQUENCE [LARGE SCALE GENOMIC DNA]</scope>
    <source>
        <strain evidence="2">cv. AG2017</strain>
        <tissue evidence="1">Leaf</tissue>
    </source>
</reference>
<dbReference type="STRING" id="22663.A0A2I0KN17"/>
<keyword evidence="2" id="KW-1185">Reference proteome</keyword>